<protein>
    <submittedName>
        <fullName evidence="1">AlpA family phage regulatory protein</fullName>
    </submittedName>
</protein>
<dbReference type="Gene3D" id="1.10.238.160">
    <property type="match status" value="1"/>
</dbReference>
<reference evidence="1 2" key="1">
    <citation type="submission" date="2021-10" db="EMBL/GenBank/DDBJ databases">
        <authorList>
            <person name="Chen M."/>
        </authorList>
    </citation>
    <scope>NUCLEOTIDE SEQUENCE [LARGE SCALE GENOMIC DNA]</scope>
    <source>
        <strain evidence="1 2">H3-26</strain>
    </source>
</reference>
<sequence>MPQRTTSQTVLKPDSRGKSIPISKVQAPMLTAYGALPATGFIRQRELLEIIPFSASTLWRRVRMATFPAPTKLSERVTAWQCEAVRQWLDEQGGAQ</sequence>
<comment type="caution">
    <text evidence="1">The sequence shown here is derived from an EMBL/GenBank/DDBJ whole genome shotgun (WGS) entry which is preliminary data.</text>
</comment>
<dbReference type="Proteomes" id="UP001198034">
    <property type="component" value="Unassembled WGS sequence"/>
</dbReference>
<keyword evidence="2" id="KW-1185">Reference proteome</keyword>
<dbReference type="EMBL" id="JAJAWG010000002">
    <property type="protein sequence ID" value="MCB5195512.1"/>
    <property type="molecule type" value="Genomic_DNA"/>
</dbReference>
<dbReference type="RefSeq" id="WP_226763310.1">
    <property type="nucleotide sequence ID" value="NZ_JAJAWG010000002.1"/>
</dbReference>
<gene>
    <name evidence="1" type="ORF">LG219_04300</name>
</gene>
<proteinExistence type="predicted"/>
<organism evidence="1 2">
    <name type="scientific">Deefgea salmonis</name>
    <dbReference type="NCBI Taxonomy" id="2875502"/>
    <lineage>
        <taxon>Bacteria</taxon>
        <taxon>Pseudomonadati</taxon>
        <taxon>Pseudomonadota</taxon>
        <taxon>Betaproteobacteria</taxon>
        <taxon>Neisseriales</taxon>
        <taxon>Chitinibacteraceae</taxon>
        <taxon>Deefgea</taxon>
    </lineage>
</organism>
<evidence type="ECO:0000313" key="1">
    <source>
        <dbReference type="EMBL" id="MCB5195512.1"/>
    </source>
</evidence>
<dbReference type="Pfam" id="PF05930">
    <property type="entry name" value="Phage_AlpA"/>
    <property type="match status" value="1"/>
</dbReference>
<evidence type="ECO:0000313" key="2">
    <source>
        <dbReference type="Proteomes" id="UP001198034"/>
    </source>
</evidence>
<accession>A0ABS8BIF9</accession>
<dbReference type="InterPro" id="IPR010260">
    <property type="entry name" value="AlpA"/>
</dbReference>
<name>A0ABS8BIF9_9NEIS</name>